<evidence type="ECO:0000313" key="5">
    <source>
        <dbReference type="Proteomes" id="UP001499993"/>
    </source>
</evidence>
<dbReference type="Gene3D" id="3.40.50.12780">
    <property type="entry name" value="N-terminal domain of ligase-like"/>
    <property type="match status" value="1"/>
</dbReference>
<dbReference type="Proteomes" id="UP001499993">
    <property type="component" value="Unassembled WGS sequence"/>
</dbReference>
<comment type="similarity">
    <text evidence="1">Belongs to the ATP-dependent AMP-binding enzyme family.</text>
</comment>
<dbReference type="PANTHER" id="PTHR43201:SF5">
    <property type="entry name" value="MEDIUM-CHAIN ACYL-COA LIGASE ACSF2, MITOCHONDRIAL"/>
    <property type="match status" value="1"/>
</dbReference>
<dbReference type="GO" id="GO:0016874">
    <property type="term" value="F:ligase activity"/>
    <property type="evidence" value="ECO:0007669"/>
    <property type="project" value="UniProtKB-KW"/>
</dbReference>
<keyword evidence="2 4" id="KW-0436">Ligase</keyword>
<dbReference type="InterPro" id="IPR042099">
    <property type="entry name" value="ANL_N_sf"/>
</dbReference>
<dbReference type="InterPro" id="IPR000873">
    <property type="entry name" value="AMP-dep_synth/lig_dom"/>
</dbReference>
<protein>
    <submittedName>
        <fullName evidence="4">Long-chain fatty acid--CoA ligase</fullName>
    </submittedName>
</protein>
<dbReference type="SUPFAM" id="SSF56801">
    <property type="entry name" value="Acetyl-CoA synthetase-like"/>
    <property type="match status" value="1"/>
</dbReference>
<sequence length="626" mass="66243">MAGSSDGAVGRVRLRGLGDVPYHWADGPGRDEVLLGLDAEGSAWSALSSREFSSQVGAVAKGLIGVGVGAGDRVVVVARPGVECALVVLATWVVRAVVVCVPPQVSRERLSYVLRDCDPAAVVLEDGVHADAVGVLGRELTDLVRVWRLDEGGLEGIARPGAYMDSTAVRFRREEQSGSDVAALVYPMSTAVRVRGVVLTHGGVLAAAESLVERFASAGEGRRRDDGGAGRVLMELGLWEPGALAGVVACALVRAPVGFVGRGPRMRRQMREFAPRVLVCRPWLMERVMAAVRSSAPPNGWDQVDRFKVAVDLAVEFDRAQRKGALRRVSRAMYEWVYGRVREALGGHVRLVVCAGGLSEELDGFFNGAGVPLVQVWGVPEVGGVAAAGSPEHRRAGTAGRALAGVSVQPSGEGELCVRGPQLFAGYWGDEQAGRSAVWEGWLASGAAGDLDDAGFVVVGRRLRAQATYERVRAREAAVPAASAGGGAGAEVDFVGVWEQRACAHPLVSQAMVVWQGRPYASALVTLAADQAEYWRLVNNRPLSMTRAELAADADLGAEVRSAVVAANQAVPVEWAVRAFHVLAEEFTASGGLVLGDGSLRRDAVLRAFAEEIEGLYRSREAPRGE</sequence>
<feature type="domain" description="AMP-dependent synthetase/ligase" evidence="3">
    <location>
        <begin position="42"/>
        <end position="428"/>
    </location>
</feature>
<organism evidence="4 5">
    <name type="scientific">Streptomonospora halophila</name>
    <dbReference type="NCBI Taxonomy" id="427369"/>
    <lineage>
        <taxon>Bacteria</taxon>
        <taxon>Bacillati</taxon>
        <taxon>Actinomycetota</taxon>
        <taxon>Actinomycetes</taxon>
        <taxon>Streptosporangiales</taxon>
        <taxon>Nocardiopsidaceae</taxon>
        <taxon>Streptomonospora</taxon>
    </lineage>
</organism>
<evidence type="ECO:0000256" key="1">
    <source>
        <dbReference type="ARBA" id="ARBA00006432"/>
    </source>
</evidence>
<comment type="caution">
    <text evidence="4">The sequence shown here is derived from an EMBL/GenBank/DDBJ whole genome shotgun (WGS) entry which is preliminary data.</text>
</comment>
<accession>A0ABP9GC87</accession>
<dbReference type="RefSeq" id="WP_345556204.1">
    <property type="nucleotide sequence ID" value="NZ_BAABIK010000007.1"/>
</dbReference>
<proteinExistence type="inferred from homology"/>
<name>A0ABP9GC87_9ACTN</name>
<dbReference type="Pfam" id="PF23562">
    <property type="entry name" value="AMP-binding_C_3"/>
    <property type="match status" value="1"/>
</dbReference>
<gene>
    <name evidence="4" type="ORF">GCM10023224_17800</name>
</gene>
<evidence type="ECO:0000313" key="4">
    <source>
        <dbReference type="EMBL" id="GAA4937217.1"/>
    </source>
</evidence>
<keyword evidence="5" id="KW-1185">Reference proteome</keyword>
<evidence type="ECO:0000256" key="2">
    <source>
        <dbReference type="ARBA" id="ARBA00022598"/>
    </source>
</evidence>
<evidence type="ECO:0000259" key="3">
    <source>
        <dbReference type="Pfam" id="PF00501"/>
    </source>
</evidence>
<dbReference type="PANTHER" id="PTHR43201">
    <property type="entry name" value="ACYL-COA SYNTHETASE"/>
    <property type="match status" value="1"/>
</dbReference>
<dbReference type="Pfam" id="PF00501">
    <property type="entry name" value="AMP-binding"/>
    <property type="match status" value="1"/>
</dbReference>
<dbReference type="EMBL" id="BAABIK010000007">
    <property type="protein sequence ID" value="GAA4937217.1"/>
    <property type="molecule type" value="Genomic_DNA"/>
</dbReference>
<reference evidence="5" key="1">
    <citation type="journal article" date="2019" name="Int. J. Syst. Evol. Microbiol.">
        <title>The Global Catalogue of Microorganisms (GCM) 10K type strain sequencing project: providing services to taxonomists for standard genome sequencing and annotation.</title>
        <authorList>
            <consortium name="The Broad Institute Genomics Platform"/>
            <consortium name="The Broad Institute Genome Sequencing Center for Infectious Disease"/>
            <person name="Wu L."/>
            <person name="Ma J."/>
        </authorList>
    </citation>
    <scope>NUCLEOTIDE SEQUENCE [LARGE SCALE GENOMIC DNA]</scope>
    <source>
        <strain evidence="5">JCM 18123</strain>
    </source>
</reference>